<comment type="caution">
    <text evidence="1">The sequence shown here is derived from an EMBL/GenBank/DDBJ whole genome shotgun (WGS) entry which is preliminary data.</text>
</comment>
<protein>
    <submittedName>
        <fullName evidence="1">Uncharacterized protein</fullName>
    </submittedName>
</protein>
<keyword evidence="2" id="KW-1185">Reference proteome</keyword>
<evidence type="ECO:0000313" key="1">
    <source>
        <dbReference type="EMBL" id="KAH7991450.1"/>
    </source>
</evidence>
<accession>A0ACB8EGK7</accession>
<reference evidence="1" key="1">
    <citation type="submission" date="2021-08" db="EMBL/GenBank/DDBJ databases">
        <title>The first chromosome-level gecko genome reveals the dynamic sex chromosomes of Neotropical dwarf geckos (Sphaerodactylidae: Sphaerodactylus).</title>
        <authorList>
            <person name="Pinto B.J."/>
            <person name="Keating S.E."/>
            <person name="Gamble T."/>
        </authorList>
    </citation>
    <scope>NUCLEOTIDE SEQUENCE</scope>
    <source>
        <strain evidence="1">TG3544</strain>
    </source>
</reference>
<name>A0ACB8EGK7_9SAUR</name>
<dbReference type="Proteomes" id="UP000827872">
    <property type="component" value="Linkage Group LG03"/>
</dbReference>
<evidence type="ECO:0000313" key="2">
    <source>
        <dbReference type="Proteomes" id="UP000827872"/>
    </source>
</evidence>
<proteinExistence type="predicted"/>
<gene>
    <name evidence="1" type="ORF">K3G42_006159</name>
</gene>
<sequence length="453" mass="50704">MARFSKGETCSAILSMYEQEQVTQPAGLAMERKSGRTLETCIVEKTPRKQEVNVTLDIDTANPLLLLSEDLKSVRRWNRMQYWPDNAKRFDIVSCVLGCEGFTSGRHSWEVEVEVEKEQVVGGLGWAVGVARESVRRKGLVYACPREGIWVVGKVMPYGFLAFTSPEDSISILSHEPKKIRVSLDYKEGRVEFFDAHTGDLIFSFPSTSFSGERLHPYFRMEWLGQLKCCWTANGHLRSRRPSPDISSSELQGCPSRFVPCGRTPQAPSPTPCAVLLCGTHLPTFTKCSENRNPESPNDSESLQHSGSVWHGQSIPHSEGCVGVKPTAQVRTAEERQDSKEEAGEMSPLKMKNTSSGVNAEPRRAEEEEDVGVTAVRELHLQNHDVPSLDLEGSSGKNWERMLIQDDTSHKEKGRGVSPKEEKDIWLSSEDYMLFALIPFLLVLIVTVYDLLS</sequence>
<dbReference type="EMBL" id="CM037616">
    <property type="protein sequence ID" value="KAH7991450.1"/>
    <property type="molecule type" value="Genomic_DNA"/>
</dbReference>
<organism evidence="1 2">
    <name type="scientific">Sphaerodactylus townsendi</name>
    <dbReference type="NCBI Taxonomy" id="933632"/>
    <lineage>
        <taxon>Eukaryota</taxon>
        <taxon>Metazoa</taxon>
        <taxon>Chordata</taxon>
        <taxon>Craniata</taxon>
        <taxon>Vertebrata</taxon>
        <taxon>Euteleostomi</taxon>
        <taxon>Lepidosauria</taxon>
        <taxon>Squamata</taxon>
        <taxon>Bifurcata</taxon>
        <taxon>Gekkota</taxon>
        <taxon>Sphaerodactylidae</taxon>
        <taxon>Sphaerodactylus</taxon>
    </lineage>
</organism>